<dbReference type="PANTHER" id="PTHR31126:SF14">
    <property type="entry name" value="TYROSINE-PROTEIN PHOSPHATASE OCA6-RELATED"/>
    <property type="match status" value="1"/>
</dbReference>
<accession>A0A075B4M2</accession>
<dbReference type="EMBL" id="KE560603">
    <property type="protein sequence ID" value="EPZ36292.1"/>
    <property type="molecule type" value="Genomic_DNA"/>
</dbReference>
<evidence type="ECO:0000313" key="2">
    <source>
        <dbReference type="Proteomes" id="UP000030755"/>
    </source>
</evidence>
<dbReference type="Pfam" id="PF03162">
    <property type="entry name" value="Y_phosphatase2"/>
    <property type="match status" value="1"/>
</dbReference>
<gene>
    <name evidence="1" type="ORF">O9G_003450</name>
</gene>
<dbReference type="PANTHER" id="PTHR31126">
    <property type="entry name" value="TYROSINE-PROTEIN PHOSPHATASE"/>
    <property type="match status" value="1"/>
</dbReference>
<dbReference type="Gene3D" id="3.90.190.10">
    <property type="entry name" value="Protein tyrosine phosphatase superfamily"/>
    <property type="match status" value="1"/>
</dbReference>
<sequence length="181" mass="21126">MTLTPDIVTYVLQLLIHPENLPVYLHCVDGRLNTGVIVMSLRKLQGWSSSSYINEFIRILDVPDIGIEENEFMEKYCPEIDLPFDSLPDWLWGGKVTFQKHPSFKIRHINTLLVDNSNFKEQKMTEKEEYQKRMQELLEDTPKEYAMSDIENFSQGVFEREDVTEISMAIHALDLEGLKKN</sequence>
<dbReference type="InterPro" id="IPR029021">
    <property type="entry name" value="Prot-tyrosine_phosphatase-like"/>
</dbReference>
<dbReference type="InterPro" id="IPR004861">
    <property type="entry name" value="Siw14-like"/>
</dbReference>
<dbReference type="HOGENOM" id="CLU_1489815_0_0_1"/>
<evidence type="ECO:0000313" key="1">
    <source>
        <dbReference type="EMBL" id="EPZ36292.1"/>
    </source>
</evidence>
<dbReference type="Proteomes" id="UP000030755">
    <property type="component" value="Unassembled WGS sequence"/>
</dbReference>
<name>A0A075B4M2_ROZAC</name>
<protein>
    <recommendedName>
        <fullName evidence="3">Tyrosine specific protein phosphatases domain-containing protein</fullName>
    </recommendedName>
</protein>
<dbReference type="SUPFAM" id="SSF52799">
    <property type="entry name" value="(Phosphotyrosine protein) phosphatases II"/>
    <property type="match status" value="1"/>
</dbReference>
<evidence type="ECO:0008006" key="3">
    <source>
        <dbReference type="Google" id="ProtNLM"/>
    </source>
</evidence>
<proteinExistence type="predicted"/>
<dbReference type="GO" id="GO:0016791">
    <property type="term" value="F:phosphatase activity"/>
    <property type="evidence" value="ECO:0007669"/>
    <property type="project" value="TreeGrafter"/>
</dbReference>
<organism evidence="1 2">
    <name type="scientific">Rozella allomycis (strain CSF55)</name>
    <dbReference type="NCBI Taxonomy" id="988480"/>
    <lineage>
        <taxon>Eukaryota</taxon>
        <taxon>Fungi</taxon>
        <taxon>Fungi incertae sedis</taxon>
        <taxon>Cryptomycota</taxon>
        <taxon>Cryptomycota incertae sedis</taxon>
        <taxon>Rozella</taxon>
    </lineage>
</organism>
<reference evidence="1 2" key="1">
    <citation type="journal article" date="2013" name="Curr. Biol.">
        <title>Shared signatures of parasitism and phylogenomics unite Cryptomycota and microsporidia.</title>
        <authorList>
            <person name="James T.Y."/>
            <person name="Pelin A."/>
            <person name="Bonen L."/>
            <person name="Ahrendt S."/>
            <person name="Sain D."/>
            <person name="Corradi N."/>
            <person name="Stajich J.E."/>
        </authorList>
    </citation>
    <scope>NUCLEOTIDE SEQUENCE [LARGE SCALE GENOMIC DNA]</scope>
    <source>
        <strain evidence="1 2">CSF55</strain>
    </source>
</reference>
<dbReference type="OrthoDB" id="6375174at2759"/>
<dbReference type="STRING" id="988480.A0A075B4M2"/>
<dbReference type="AlphaFoldDB" id="A0A075B4M2"/>
<keyword evidence="2" id="KW-1185">Reference proteome</keyword>